<dbReference type="GO" id="GO:0060320">
    <property type="term" value="P:rejection of self pollen"/>
    <property type="evidence" value="ECO:0007669"/>
    <property type="project" value="UniProtKB-KW"/>
</dbReference>
<evidence type="ECO:0000313" key="8">
    <source>
        <dbReference type="Proteomes" id="UP000694240"/>
    </source>
</evidence>
<evidence type="ECO:0000256" key="6">
    <source>
        <dbReference type="RuleBase" id="RU367044"/>
    </source>
</evidence>
<keyword evidence="3 6" id="KW-0713">Self-incompatibility</keyword>
<evidence type="ECO:0000256" key="4">
    <source>
        <dbReference type="ARBA" id="ARBA00022525"/>
    </source>
</evidence>
<evidence type="ECO:0000256" key="3">
    <source>
        <dbReference type="ARBA" id="ARBA00022471"/>
    </source>
</evidence>
<dbReference type="Proteomes" id="UP000694240">
    <property type="component" value="Chromosome 6"/>
</dbReference>
<dbReference type="EMBL" id="JAEFBK010000006">
    <property type="protein sequence ID" value="KAG7593175.1"/>
    <property type="molecule type" value="Genomic_DNA"/>
</dbReference>
<evidence type="ECO:0000256" key="5">
    <source>
        <dbReference type="ARBA" id="ARBA00022729"/>
    </source>
</evidence>
<evidence type="ECO:0000313" key="7">
    <source>
        <dbReference type="EMBL" id="KAG7593175.1"/>
    </source>
</evidence>
<dbReference type="InterPro" id="IPR010264">
    <property type="entry name" value="Self-incomp_S1"/>
</dbReference>
<reference evidence="7 8" key="1">
    <citation type="submission" date="2020-12" db="EMBL/GenBank/DDBJ databases">
        <title>Concerted genomic and epigenomic changes stabilize Arabidopsis allopolyploids.</title>
        <authorList>
            <person name="Chen Z."/>
        </authorList>
    </citation>
    <scope>NUCLEOTIDE SEQUENCE [LARGE SCALE GENOMIC DNA]</scope>
    <source>
        <strain evidence="7">Allo738</strain>
        <tissue evidence="7">Leaf</tissue>
    </source>
</reference>
<evidence type="ECO:0000256" key="1">
    <source>
        <dbReference type="ARBA" id="ARBA00004613"/>
    </source>
</evidence>
<feature type="chain" id="PRO_5035963742" description="S-protein homolog" evidence="6">
    <location>
        <begin position="22"/>
        <end position="138"/>
    </location>
</feature>
<comment type="caution">
    <text evidence="7">The sequence shown here is derived from an EMBL/GenBank/DDBJ whole genome shotgun (WGS) entry which is preliminary data.</text>
</comment>
<dbReference type="GO" id="GO:0005576">
    <property type="term" value="C:extracellular region"/>
    <property type="evidence" value="ECO:0007669"/>
    <property type="project" value="UniProtKB-SubCell"/>
</dbReference>
<evidence type="ECO:0000256" key="2">
    <source>
        <dbReference type="ARBA" id="ARBA00005581"/>
    </source>
</evidence>
<dbReference type="AlphaFoldDB" id="A0A8T2C1R2"/>
<comment type="subcellular location">
    <subcellularLocation>
        <location evidence="1 6">Secreted</location>
    </subcellularLocation>
</comment>
<organism evidence="7 8">
    <name type="scientific">Arabidopsis thaliana x Arabidopsis arenosa</name>
    <dbReference type="NCBI Taxonomy" id="1240361"/>
    <lineage>
        <taxon>Eukaryota</taxon>
        <taxon>Viridiplantae</taxon>
        <taxon>Streptophyta</taxon>
        <taxon>Embryophyta</taxon>
        <taxon>Tracheophyta</taxon>
        <taxon>Spermatophyta</taxon>
        <taxon>Magnoliopsida</taxon>
        <taxon>eudicotyledons</taxon>
        <taxon>Gunneridae</taxon>
        <taxon>Pentapetalae</taxon>
        <taxon>rosids</taxon>
        <taxon>malvids</taxon>
        <taxon>Brassicales</taxon>
        <taxon>Brassicaceae</taxon>
        <taxon>Camelineae</taxon>
        <taxon>Arabidopsis</taxon>
    </lineage>
</organism>
<dbReference type="Pfam" id="PF05938">
    <property type="entry name" value="Self-incomp_S1"/>
    <property type="match status" value="1"/>
</dbReference>
<keyword evidence="5 6" id="KW-0732">Signal</keyword>
<keyword evidence="4 6" id="KW-0964">Secreted</keyword>
<keyword evidence="8" id="KW-1185">Reference proteome</keyword>
<protein>
    <recommendedName>
        <fullName evidence="6">S-protein homolog</fullName>
    </recommendedName>
</protein>
<dbReference type="PANTHER" id="PTHR31232:SF26">
    <property type="entry name" value="S-PROTEIN HOMOLOG-RELATED"/>
    <property type="match status" value="1"/>
</dbReference>
<sequence>MKYLLVFLFVYAMCIIGNVYGGETNTLNIWNDLDPNHKHTSLFVHCKSGSSDKGKQEVLWGKKYTFLIRDNFWKTTLFWCTFRHGPRYQIGAVFDVYEYKAGVAQGGTYEWTAREDGIYFRLNQGTIHKVHNWKPMPW</sequence>
<comment type="similarity">
    <text evidence="2 6">Belongs to the plant self-incompatibility (S1) protein family.</text>
</comment>
<accession>A0A8T2C1R2</accession>
<gene>
    <name evidence="7" type="ORF">ISN45_Aa01g019910</name>
</gene>
<name>A0A8T2C1R2_9BRAS</name>
<proteinExistence type="inferred from homology"/>
<feature type="signal peptide" evidence="6">
    <location>
        <begin position="1"/>
        <end position="21"/>
    </location>
</feature>
<dbReference type="PANTHER" id="PTHR31232">
    <property type="match status" value="1"/>
</dbReference>